<gene>
    <name evidence="2" type="ORF">OJF2_42850</name>
</gene>
<keyword evidence="1" id="KW-0812">Transmembrane</keyword>
<keyword evidence="1" id="KW-1133">Transmembrane helix</keyword>
<keyword evidence="1" id="KW-0472">Membrane</keyword>
<protein>
    <submittedName>
        <fullName evidence="2">Uncharacterized protein</fullName>
    </submittedName>
</protein>
<organism evidence="2 3">
    <name type="scientific">Aquisphaera giovannonii</name>
    <dbReference type="NCBI Taxonomy" id="406548"/>
    <lineage>
        <taxon>Bacteria</taxon>
        <taxon>Pseudomonadati</taxon>
        <taxon>Planctomycetota</taxon>
        <taxon>Planctomycetia</taxon>
        <taxon>Isosphaerales</taxon>
        <taxon>Isosphaeraceae</taxon>
        <taxon>Aquisphaera</taxon>
    </lineage>
</organism>
<feature type="transmembrane region" description="Helical" evidence="1">
    <location>
        <begin position="330"/>
        <end position="354"/>
    </location>
</feature>
<reference evidence="2 3" key="1">
    <citation type="submission" date="2019-08" db="EMBL/GenBank/DDBJ databases">
        <title>Deep-cultivation of Planctomycetes and their phenomic and genomic characterization uncovers novel biology.</title>
        <authorList>
            <person name="Wiegand S."/>
            <person name="Jogler M."/>
            <person name="Boedeker C."/>
            <person name="Pinto D."/>
            <person name="Vollmers J."/>
            <person name="Rivas-Marin E."/>
            <person name="Kohn T."/>
            <person name="Peeters S.H."/>
            <person name="Heuer A."/>
            <person name="Rast P."/>
            <person name="Oberbeckmann S."/>
            <person name="Bunk B."/>
            <person name="Jeske O."/>
            <person name="Meyerdierks A."/>
            <person name="Storesund J.E."/>
            <person name="Kallscheuer N."/>
            <person name="Luecker S."/>
            <person name="Lage O.M."/>
            <person name="Pohl T."/>
            <person name="Merkel B.J."/>
            <person name="Hornburger P."/>
            <person name="Mueller R.-W."/>
            <person name="Bruemmer F."/>
            <person name="Labrenz M."/>
            <person name="Spormann A.M."/>
            <person name="Op den Camp H."/>
            <person name="Overmann J."/>
            <person name="Amann R."/>
            <person name="Jetten M.S.M."/>
            <person name="Mascher T."/>
            <person name="Medema M.H."/>
            <person name="Devos D.P."/>
            <person name="Kaster A.-K."/>
            <person name="Ovreas L."/>
            <person name="Rohde M."/>
            <person name="Galperin M.Y."/>
            <person name="Jogler C."/>
        </authorList>
    </citation>
    <scope>NUCLEOTIDE SEQUENCE [LARGE SCALE GENOMIC DNA]</scope>
    <source>
        <strain evidence="2 3">OJF2</strain>
    </source>
</reference>
<evidence type="ECO:0000256" key="1">
    <source>
        <dbReference type="SAM" id="Phobius"/>
    </source>
</evidence>
<feature type="transmembrane region" description="Helical" evidence="1">
    <location>
        <begin position="446"/>
        <end position="470"/>
    </location>
</feature>
<feature type="transmembrane region" description="Helical" evidence="1">
    <location>
        <begin position="270"/>
        <end position="295"/>
    </location>
</feature>
<keyword evidence="3" id="KW-1185">Reference proteome</keyword>
<dbReference type="AlphaFoldDB" id="A0A5B9W586"/>
<dbReference type="EMBL" id="CP042997">
    <property type="protein sequence ID" value="QEH35728.1"/>
    <property type="molecule type" value="Genomic_DNA"/>
</dbReference>
<evidence type="ECO:0000313" key="2">
    <source>
        <dbReference type="EMBL" id="QEH35728.1"/>
    </source>
</evidence>
<dbReference type="OrthoDB" id="571348at2"/>
<evidence type="ECO:0000313" key="3">
    <source>
        <dbReference type="Proteomes" id="UP000324233"/>
    </source>
</evidence>
<accession>A0A5B9W586</accession>
<proteinExistence type="predicted"/>
<dbReference type="KEGG" id="agv:OJF2_42850"/>
<feature type="transmembrane region" description="Helical" evidence="1">
    <location>
        <begin position="397"/>
        <end position="416"/>
    </location>
</feature>
<dbReference type="RefSeq" id="WP_148595486.1">
    <property type="nucleotide sequence ID" value="NZ_CP042997.1"/>
</dbReference>
<name>A0A5B9W586_9BACT</name>
<sequence>MRTWIWAIVAALGAGLMLAAYERGMRLDPGAPWAAGLMVVGDGEPAGELPEAARVVATRLRYLPSGEAVDPVVRVIGGKDEALTTRLKARLRPKVVGMPADAMAPLAPWLREGRMPDPGGGEVLAGWPGRLGEEIALAGEPARVVGVLKPDVALLAEAYVAPAGPTPSGAFAKGDPETAAVRLIQVRADDPGARKTAEALARAFAGKAFALLPPNVRPAMPDYFAYQGGQALFLLRGSGLLIGLYRRIAAGITAPIIGPPIRELAARPRLLWGVHVAYFGLYVIAAATVAFLPLVHTAGAMAVQGQFGDDKANVLAVAGRAYATGNVARAAAVTFAVNFFLGTLASISVPSVIIPGSGVVMATLRAAMWGVILGPGDATMARMMIPHTGTLLLEGEGYILATFFAILVPVLLLGRLELKPDGQPLDEAAVDGEPPRTVPATAGRRFVWAVALNLAGSFWVAVVLAVAAVYEAAEVIYMAGL</sequence>
<dbReference type="Proteomes" id="UP000324233">
    <property type="component" value="Chromosome"/>
</dbReference>